<keyword evidence="2" id="KW-1185">Reference proteome</keyword>
<accession>A0A316EQ51</accession>
<evidence type="ECO:0000313" key="2">
    <source>
        <dbReference type="Proteomes" id="UP000245754"/>
    </source>
</evidence>
<dbReference type="Proteomes" id="UP000245754">
    <property type="component" value="Unassembled WGS sequence"/>
</dbReference>
<protein>
    <submittedName>
        <fullName evidence="1">Uncharacterized protein</fullName>
    </submittedName>
</protein>
<comment type="caution">
    <text evidence="1">The sequence shown here is derived from an EMBL/GenBank/DDBJ whole genome shotgun (WGS) entry which is preliminary data.</text>
</comment>
<sequence length="70" mass="7632">MDVDDPDVLARIEEACDAIDDRRGLLLGAPQADPERLQAARDLVITRLVEVVLVNASDDTTGCLRTVNEL</sequence>
<evidence type="ECO:0000313" key="1">
    <source>
        <dbReference type="EMBL" id="PWK33467.1"/>
    </source>
</evidence>
<dbReference type="EMBL" id="QGGT01000004">
    <property type="protein sequence ID" value="PWK33467.1"/>
    <property type="molecule type" value="Genomic_DNA"/>
</dbReference>
<name>A0A316EQ51_9BURK</name>
<proteinExistence type="predicted"/>
<reference evidence="1 2" key="1">
    <citation type="submission" date="2018-05" db="EMBL/GenBank/DDBJ databases">
        <title>Genomic Encyclopedia of Type Strains, Phase IV (KMG-V): Genome sequencing to study the core and pangenomes of soil and plant-associated prokaryotes.</title>
        <authorList>
            <person name="Whitman W."/>
        </authorList>
    </citation>
    <scope>NUCLEOTIDE SEQUENCE [LARGE SCALE GENOMIC DNA]</scope>
    <source>
        <strain evidence="1 2">SLV-132</strain>
    </source>
</reference>
<organism evidence="1 2">
    <name type="scientific">Cupriavidus plantarum</name>
    <dbReference type="NCBI Taxonomy" id="942865"/>
    <lineage>
        <taxon>Bacteria</taxon>
        <taxon>Pseudomonadati</taxon>
        <taxon>Pseudomonadota</taxon>
        <taxon>Betaproteobacteria</taxon>
        <taxon>Burkholderiales</taxon>
        <taxon>Burkholderiaceae</taxon>
        <taxon>Cupriavidus</taxon>
    </lineage>
</organism>
<dbReference type="AlphaFoldDB" id="A0A316EQ51"/>
<gene>
    <name evidence="1" type="ORF">C7419_104142</name>
</gene>